<dbReference type="EMBL" id="CP011452">
    <property type="protein sequence ID" value="AKH42014.1"/>
    <property type="molecule type" value="Genomic_DNA"/>
</dbReference>
<dbReference type="InterPro" id="IPR004380">
    <property type="entry name" value="Asp_race"/>
</dbReference>
<dbReference type="PATRIC" id="fig|1267766.3.peg.971"/>
<dbReference type="OrthoDB" id="9803739at2"/>
<protein>
    <submittedName>
        <fullName evidence="3">Amino-acid racemase</fullName>
        <ecNumber evidence="3">5.1.1.-</ecNumber>
    </submittedName>
</protein>
<keyword evidence="4" id="KW-1185">Reference proteome</keyword>
<gene>
    <name evidence="3" type="primary">racX</name>
    <name evidence="3" type="ORF">WYH_00966</name>
</gene>
<dbReference type="InterPro" id="IPR015942">
    <property type="entry name" value="Asp/Glu/hydantoin_racemase"/>
</dbReference>
<dbReference type="STRING" id="1267766.WYH_00966"/>
<evidence type="ECO:0000313" key="4">
    <source>
        <dbReference type="Proteomes" id="UP000034392"/>
    </source>
</evidence>
<evidence type="ECO:0000313" key="3">
    <source>
        <dbReference type="EMBL" id="AKH42014.1"/>
    </source>
</evidence>
<dbReference type="RefSeq" id="WP_046902926.1">
    <property type="nucleotide sequence ID" value="NZ_CP011452.2"/>
</dbReference>
<dbReference type="InterPro" id="IPR001920">
    <property type="entry name" value="Asp/Glu_race"/>
</dbReference>
<dbReference type="Proteomes" id="UP000034392">
    <property type="component" value="Chromosome"/>
</dbReference>
<dbReference type="EC" id="5.1.1.-" evidence="3"/>
<name>A0A0F7KR12_9SPHN</name>
<dbReference type="Gene3D" id="3.40.50.1860">
    <property type="match status" value="2"/>
</dbReference>
<dbReference type="SUPFAM" id="SSF53681">
    <property type="entry name" value="Aspartate/glutamate racemase"/>
    <property type="match status" value="2"/>
</dbReference>
<proteinExistence type="inferred from homology"/>
<reference evidence="3" key="1">
    <citation type="submission" date="2015-05" db="EMBL/GenBank/DDBJ databases">
        <title>The complete genome of Altererythrobacter atlanticus strain 26DY36.</title>
        <authorList>
            <person name="Wu Y.-H."/>
            <person name="Cheng H."/>
            <person name="Wu X.-W."/>
        </authorList>
    </citation>
    <scope>NUCLEOTIDE SEQUENCE [LARGE SCALE GENOMIC DNA]</scope>
    <source>
        <strain evidence="3">26DY36</strain>
    </source>
</reference>
<dbReference type="Pfam" id="PF01177">
    <property type="entry name" value="Asp_Glu_race"/>
    <property type="match status" value="1"/>
</dbReference>
<dbReference type="AlphaFoldDB" id="A0A0F7KR12"/>
<evidence type="ECO:0000256" key="1">
    <source>
        <dbReference type="ARBA" id="ARBA00007847"/>
    </source>
</evidence>
<dbReference type="PANTHER" id="PTHR21198:SF7">
    <property type="entry name" value="ASPARTATE-GLUTAMATE RACEMASE FAMILY"/>
    <property type="match status" value="1"/>
</dbReference>
<dbReference type="NCBIfam" id="TIGR00035">
    <property type="entry name" value="asp_race"/>
    <property type="match status" value="1"/>
</dbReference>
<accession>A0A0F7KR12</accession>
<dbReference type="GO" id="GO:0047661">
    <property type="term" value="F:amino-acid racemase activity"/>
    <property type="evidence" value="ECO:0007669"/>
    <property type="project" value="InterPro"/>
</dbReference>
<comment type="similarity">
    <text evidence="1">Belongs to the aspartate/glutamate racemases family.</text>
</comment>
<evidence type="ECO:0000256" key="2">
    <source>
        <dbReference type="ARBA" id="ARBA00023235"/>
    </source>
</evidence>
<sequence>MRKLGLIGGMSWVSTRTYYEHINQIIQQRTDRHTSAPLLIESLDFSKLWGLRDDADWDRAAAILIDSAQRLERAGAEAIIIGANSMHRVYDRVVESVSVPILNIADCVGERMARDKVKTAAVLGTSNVMTESFYRRRLVAHGVDLLPPDIGNAEALDEIIYGQLIVGKPTRDAERALKTMITVLEQEGAEAIVLACTELEMVVDVDANVLPIYDSTRIHAEKAADWILQAD</sequence>
<keyword evidence="2 3" id="KW-0413">Isomerase</keyword>
<organism evidence="3 4">
    <name type="scientific">Croceibacterium atlanticum</name>
    <dbReference type="NCBI Taxonomy" id="1267766"/>
    <lineage>
        <taxon>Bacteria</taxon>
        <taxon>Pseudomonadati</taxon>
        <taxon>Pseudomonadota</taxon>
        <taxon>Alphaproteobacteria</taxon>
        <taxon>Sphingomonadales</taxon>
        <taxon>Erythrobacteraceae</taxon>
        <taxon>Croceibacterium</taxon>
    </lineage>
</organism>
<dbReference type="KEGG" id="aay:WYH_00966"/>
<dbReference type="PANTHER" id="PTHR21198">
    <property type="entry name" value="GLUTAMATE RACEMASE"/>
    <property type="match status" value="1"/>
</dbReference>